<dbReference type="Proteomes" id="UP001465976">
    <property type="component" value="Unassembled WGS sequence"/>
</dbReference>
<proteinExistence type="predicted"/>
<evidence type="ECO:0000313" key="1">
    <source>
        <dbReference type="EMBL" id="KAL0574859.1"/>
    </source>
</evidence>
<organism evidence="1 2">
    <name type="scientific">Marasmius crinis-equi</name>
    <dbReference type="NCBI Taxonomy" id="585013"/>
    <lineage>
        <taxon>Eukaryota</taxon>
        <taxon>Fungi</taxon>
        <taxon>Dikarya</taxon>
        <taxon>Basidiomycota</taxon>
        <taxon>Agaricomycotina</taxon>
        <taxon>Agaricomycetes</taxon>
        <taxon>Agaricomycetidae</taxon>
        <taxon>Agaricales</taxon>
        <taxon>Marasmiineae</taxon>
        <taxon>Marasmiaceae</taxon>
        <taxon>Marasmius</taxon>
    </lineage>
</organism>
<evidence type="ECO:0000313" key="2">
    <source>
        <dbReference type="Proteomes" id="UP001465976"/>
    </source>
</evidence>
<accession>A0ABR3FI40</accession>
<name>A0ABR3FI40_9AGAR</name>
<reference evidence="1 2" key="1">
    <citation type="submission" date="2024-02" db="EMBL/GenBank/DDBJ databases">
        <title>A draft genome for the cacao thread blight pathogen Marasmius crinis-equi.</title>
        <authorList>
            <person name="Cohen S.P."/>
            <person name="Baruah I.K."/>
            <person name="Amoako-Attah I."/>
            <person name="Bukari Y."/>
            <person name="Meinhardt L.W."/>
            <person name="Bailey B.A."/>
        </authorList>
    </citation>
    <scope>NUCLEOTIDE SEQUENCE [LARGE SCALE GENOMIC DNA]</scope>
    <source>
        <strain evidence="1 2">GH-76</strain>
    </source>
</reference>
<gene>
    <name evidence="1" type="ORF">V5O48_007099</name>
</gene>
<protein>
    <submittedName>
        <fullName evidence="1">Uncharacterized protein</fullName>
    </submittedName>
</protein>
<keyword evidence="2" id="KW-1185">Reference proteome</keyword>
<comment type="caution">
    <text evidence="1">The sequence shown here is derived from an EMBL/GenBank/DDBJ whole genome shotgun (WGS) entry which is preliminary data.</text>
</comment>
<dbReference type="EMBL" id="JBAHYK010000358">
    <property type="protein sequence ID" value="KAL0574859.1"/>
    <property type="molecule type" value="Genomic_DNA"/>
</dbReference>
<sequence>MDEHYKSIEAAARVTELAESQITQHHSERDFIAAVTSQPWPDHLHVERVGRPASYRLIAKETGQPDEEIVFIMHGVLVRKDLPPIEKALGKNSKAGYMSQQVVLSGLGSAVFDRAMDGINAVEKQFRRNLDDDEVETHKIFGTLDGHTTIELSNRYVTSIHATNGLPAIELERDIDPEGYLARAMGGKYVRTEENRVQFFEVTERSGKDTDQ</sequence>